<dbReference type="RefSeq" id="WP_147298462.1">
    <property type="nucleotide sequence ID" value="NZ_LT976979.1"/>
</dbReference>
<gene>
    <name evidence="1" type="ORF">CBM2612_P0234</name>
</gene>
<sequence>MQAIKALFPDRLKEYCNELAHHYRQSGNVPKAVEYLKPVGKAAFRPTRSGWPFQKRARTAQAAPDTPDRIQEELTLLLTLGPAGDDRPQLREVLTIYVRASR</sequence>
<protein>
    <submittedName>
        <fullName evidence="1">Uncharacterized protein</fullName>
    </submittedName>
</protein>
<accession>A0A375HES6</accession>
<keyword evidence="1" id="KW-0614">Plasmid</keyword>
<organism evidence="1">
    <name type="scientific">Cupriavidus taiwanensis</name>
    <dbReference type="NCBI Taxonomy" id="164546"/>
    <lineage>
        <taxon>Bacteria</taxon>
        <taxon>Pseudomonadati</taxon>
        <taxon>Pseudomonadota</taxon>
        <taxon>Betaproteobacteria</taxon>
        <taxon>Burkholderiales</taxon>
        <taxon>Burkholderiaceae</taxon>
        <taxon>Cupriavidus</taxon>
    </lineage>
</organism>
<name>A0A375HES6_9BURK</name>
<proteinExistence type="predicted"/>
<evidence type="ECO:0000313" key="1">
    <source>
        <dbReference type="EMBL" id="SPD48889.1"/>
    </source>
</evidence>
<dbReference type="EMBL" id="LT984809">
    <property type="protein sequence ID" value="SPD48889.1"/>
    <property type="molecule type" value="Genomic_DNA"/>
</dbReference>
<dbReference type="AlphaFoldDB" id="A0A375HES6"/>
<reference evidence="1" key="1">
    <citation type="submission" date="2018-01" db="EMBL/GenBank/DDBJ databases">
        <authorList>
            <person name="Gaut B.S."/>
            <person name="Morton B.R."/>
            <person name="Clegg M.T."/>
            <person name="Duvall M.R."/>
        </authorList>
    </citation>
    <scope>NUCLEOTIDE SEQUENCE</scope>
    <source>
        <strain evidence="1">Cupriavidus taiwanensis STM 8555</strain>
    </source>
</reference>
<geneLocation type="plasmid" evidence="1">
    <name>I</name>
</geneLocation>